<evidence type="ECO:0000256" key="1">
    <source>
        <dbReference type="SAM" id="SignalP"/>
    </source>
</evidence>
<protein>
    <recommendedName>
        <fullName evidence="4">DUF4402 domain-containing protein</fullName>
    </recommendedName>
</protein>
<evidence type="ECO:0000313" key="2">
    <source>
        <dbReference type="EMBL" id="AWO01433.1"/>
    </source>
</evidence>
<dbReference type="InterPro" id="IPR025514">
    <property type="entry name" value="DUF4402"/>
</dbReference>
<keyword evidence="3" id="KW-1185">Reference proteome</keyword>
<evidence type="ECO:0008006" key="4">
    <source>
        <dbReference type="Google" id="ProtNLM"/>
    </source>
</evidence>
<reference evidence="2 3" key="1">
    <citation type="submission" date="2018-05" db="EMBL/GenBank/DDBJ databases">
        <title>Chitinophaga sp. nov., isolated from rhizosphere soil of Alhagi.</title>
        <authorList>
            <person name="Liu Y."/>
        </authorList>
    </citation>
    <scope>NUCLEOTIDE SEQUENCE [LARGE SCALE GENOMIC DNA]</scope>
    <source>
        <strain evidence="2 3">T22</strain>
    </source>
</reference>
<gene>
    <name evidence="2" type="ORF">DLD77_06875</name>
</gene>
<sequence>MMGITWLKQKQLPAMICTVTCFLFSTAAAAQITAVSTAQQLSFGAFSQGNSGGTVTVNASGTRSSTGDVILVNMGVSYFPAIFEVEAAQGTIINIVNGPDVPLNGSNGGSMQLHIGNADQTLPFVTTATPPARTSVKIGATLTVGARAANPPGNYSGTFSVTFIQE</sequence>
<dbReference type="Proteomes" id="UP000246099">
    <property type="component" value="Chromosome"/>
</dbReference>
<feature type="chain" id="PRO_5045786579" description="DUF4402 domain-containing protein" evidence="1">
    <location>
        <begin position="31"/>
        <end position="166"/>
    </location>
</feature>
<proteinExistence type="predicted"/>
<name>A0ABN5LTD0_9BACT</name>
<organism evidence="2 3">
    <name type="scientific">Chitinophaga alhagiae</name>
    <dbReference type="NCBI Taxonomy" id="2203219"/>
    <lineage>
        <taxon>Bacteria</taxon>
        <taxon>Pseudomonadati</taxon>
        <taxon>Bacteroidota</taxon>
        <taxon>Chitinophagia</taxon>
        <taxon>Chitinophagales</taxon>
        <taxon>Chitinophagaceae</taxon>
        <taxon>Chitinophaga</taxon>
    </lineage>
</organism>
<accession>A0ABN5LTD0</accession>
<keyword evidence="1" id="KW-0732">Signal</keyword>
<dbReference type="EMBL" id="CP029600">
    <property type="protein sequence ID" value="AWO01433.1"/>
    <property type="molecule type" value="Genomic_DNA"/>
</dbReference>
<evidence type="ECO:0000313" key="3">
    <source>
        <dbReference type="Proteomes" id="UP000246099"/>
    </source>
</evidence>
<feature type="signal peptide" evidence="1">
    <location>
        <begin position="1"/>
        <end position="30"/>
    </location>
</feature>
<dbReference type="Pfam" id="PF14352">
    <property type="entry name" value="DUF4402"/>
    <property type="match status" value="1"/>
</dbReference>